<evidence type="ECO:0000313" key="7">
    <source>
        <dbReference type="EMBL" id="AKF07727.1"/>
    </source>
</evidence>
<feature type="domain" description="ABC transporter" evidence="6">
    <location>
        <begin position="12"/>
        <end position="240"/>
    </location>
</feature>
<dbReference type="SUPFAM" id="SSF52540">
    <property type="entry name" value="P-loop containing nucleoside triphosphate hydrolases"/>
    <property type="match status" value="1"/>
</dbReference>
<evidence type="ECO:0000256" key="5">
    <source>
        <dbReference type="SAM" id="MobiDB-lite"/>
    </source>
</evidence>
<dbReference type="GO" id="GO:0016887">
    <property type="term" value="F:ATP hydrolysis activity"/>
    <property type="evidence" value="ECO:0007669"/>
    <property type="project" value="InterPro"/>
</dbReference>
<dbReference type="RefSeq" id="WP_053234952.1">
    <property type="nucleotide sequence ID" value="NZ_CP011125.1"/>
</dbReference>
<evidence type="ECO:0000256" key="4">
    <source>
        <dbReference type="ARBA" id="ARBA00022840"/>
    </source>
</evidence>
<keyword evidence="4 7" id="KW-0067">ATP-binding</keyword>
<gene>
    <name evidence="7" type="ORF">DB32_004876</name>
</gene>
<evidence type="ECO:0000256" key="1">
    <source>
        <dbReference type="ARBA" id="ARBA00005417"/>
    </source>
</evidence>
<keyword evidence="8" id="KW-1185">Reference proteome</keyword>
<evidence type="ECO:0000259" key="6">
    <source>
        <dbReference type="PROSITE" id="PS50893"/>
    </source>
</evidence>
<evidence type="ECO:0000256" key="2">
    <source>
        <dbReference type="ARBA" id="ARBA00022448"/>
    </source>
</evidence>
<comment type="similarity">
    <text evidence="1">Belongs to the ABC transporter superfamily.</text>
</comment>
<dbReference type="Gene3D" id="3.40.50.300">
    <property type="entry name" value="P-loop containing nucleotide triphosphate hydrolases"/>
    <property type="match status" value="1"/>
</dbReference>
<keyword evidence="3" id="KW-0547">Nucleotide-binding</keyword>
<accession>A0A0F6W5D8</accession>
<protein>
    <submittedName>
        <fullName evidence="7">ABC transporter ATP-binding protein</fullName>
    </submittedName>
</protein>
<keyword evidence="2" id="KW-0813">Transport</keyword>
<dbReference type="SMART" id="SM00382">
    <property type="entry name" value="AAA"/>
    <property type="match status" value="1"/>
</dbReference>
<dbReference type="KEGG" id="samy:DB32_004876"/>
<evidence type="ECO:0000313" key="8">
    <source>
        <dbReference type="Proteomes" id="UP000034883"/>
    </source>
</evidence>
<feature type="compositionally biased region" description="Low complexity" evidence="5">
    <location>
        <begin position="323"/>
        <end position="333"/>
    </location>
</feature>
<dbReference type="PROSITE" id="PS50893">
    <property type="entry name" value="ABC_TRANSPORTER_2"/>
    <property type="match status" value="1"/>
</dbReference>
<dbReference type="Proteomes" id="UP000034883">
    <property type="component" value="Chromosome"/>
</dbReference>
<reference evidence="7 8" key="1">
    <citation type="submission" date="2015-03" db="EMBL/GenBank/DDBJ databases">
        <title>Genome assembly of Sandaracinus amylolyticus DSM 53668.</title>
        <authorList>
            <person name="Sharma G."/>
            <person name="Subramanian S."/>
        </authorList>
    </citation>
    <scope>NUCLEOTIDE SEQUENCE [LARGE SCALE GENOMIC DNA]</scope>
    <source>
        <strain evidence="7 8">DSM 53668</strain>
    </source>
</reference>
<proteinExistence type="inferred from homology"/>
<dbReference type="PANTHER" id="PTHR43335:SF11">
    <property type="entry name" value="ABC TRANSPORTER RELATED"/>
    <property type="match status" value="1"/>
</dbReference>
<name>A0A0F6W5D8_9BACT</name>
<evidence type="ECO:0000256" key="3">
    <source>
        <dbReference type="ARBA" id="ARBA00022741"/>
    </source>
</evidence>
<feature type="region of interest" description="Disordered" evidence="5">
    <location>
        <begin position="322"/>
        <end position="354"/>
    </location>
</feature>
<dbReference type="AlphaFoldDB" id="A0A0F6W5D8"/>
<dbReference type="CDD" id="cd03230">
    <property type="entry name" value="ABC_DR_subfamily_A"/>
    <property type="match status" value="1"/>
</dbReference>
<dbReference type="InterPro" id="IPR003593">
    <property type="entry name" value="AAA+_ATPase"/>
</dbReference>
<dbReference type="InterPro" id="IPR003439">
    <property type="entry name" value="ABC_transporter-like_ATP-bd"/>
</dbReference>
<dbReference type="STRING" id="927083.DB32_004876"/>
<dbReference type="Pfam" id="PF00005">
    <property type="entry name" value="ABC_tran"/>
    <property type="match status" value="1"/>
</dbReference>
<sequence length="354" mass="37870">MTAAAASSQASIQAIGVSKWYGKVTALQDVSLQLKPGVWGLLGPNGSGKTTFMRLCAGLSKPSLGQIRVCGDAPFANPEVLRRIGLCPEADALYDELTALEFVTAMAELSGYSRKDARDRAVKALTDFGLDKAMERKMGGYSRGMRQRAKLAQSVVHDPDVLLLDEPLTGTDPTSRHVILDQVRIRANAGAVVLFSTHVLVEVEALTEQVLLIARGQLVAQGKVHEIRDLLEEHPHHVRVDCDRPRDLAAAVLASPEGEGVLGISFPSSTEVELETRKPDETYSVIAKMIVEGGFTVRSLTSPDASLEALFHYLVERSGRMAGTGSDAASGSAKPYQAALSPGARDTKKKGARA</sequence>
<organism evidence="7 8">
    <name type="scientific">Sandaracinus amylolyticus</name>
    <dbReference type="NCBI Taxonomy" id="927083"/>
    <lineage>
        <taxon>Bacteria</taxon>
        <taxon>Pseudomonadati</taxon>
        <taxon>Myxococcota</taxon>
        <taxon>Polyangia</taxon>
        <taxon>Polyangiales</taxon>
        <taxon>Sandaracinaceae</taxon>
        <taxon>Sandaracinus</taxon>
    </lineage>
</organism>
<dbReference type="InterPro" id="IPR027417">
    <property type="entry name" value="P-loop_NTPase"/>
</dbReference>
<dbReference type="EMBL" id="CP011125">
    <property type="protein sequence ID" value="AKF07727.1"/>
    <property type="molecule type" value="Genomic_DNA"/>
</dbReference>
<dbReference type="PANTHER" id="PTHR43335">
    <property type="entry name" value="ABC TRANSPORTER, ATP-BINDING PROTEIN"/>
    <property type="match status" value="1"/>
</dbReference>
<dbReference type="GO" id="GO:0005524">
    <property type="term" value="F:ATP binding"/>
    <property type="evidence" value="ECO:0007669"/>
    <property type="project" value="UniProtKB-KW"/>
</dbReference>